<evidence type="ECO:0000256" key="4">
    <source>
        <dbReference type="ARBA" id="ARBA00023004"/>
    </source>
</evidence>
<keyword evidence="4" id="KW-0408">Iron</keyword>
<dbReference type="Gene3D" id="3.40.50.300">
    <property type="entry name" value="P-loop containing nucleotide triphosphate hydrolases"/>
    <property type="match status" value="1"/>
</dbReference>
<dbReference type="EMBL" id="SBIQ01000046">
    <property type="protein sequence ID" value="KAF7683839.1"/>
    <property type="molecule type" value="Genomic_DNA"/>
</dbReference>
<dbReference type="PANTHER" id="PTHR23264">
    <property type="entry name" value="NUCLEOTIDE-BINDING PROTEIN NBP35 YEAST -RELATED"/>
    <property type="match status" value="1"/>
</dbReference>
<keyword evidence="2" id="KW-0547">Nucleotide-binding</keyword>
<evidence type="ECO:0000313" key="6">
    <source>
        <dbReference type="EMBL" id="KAF7683839.1"/>
    </source>
</evidence>
<evidence type="ECO:0000256" key="1">
    <source>
        <dbReference type="ARBA" id="ARBA00022723"/>
    </source>
</evidence>
<keyword evidence="1" id="KW-0479">Metal-binding</keyword>
<dbReference type="PANTHER" id="PTHR23264:SF19">
    <property type="entry name" value="CYTOSOLIC FE-S CLUSTER ASSEMBLY FACTOR NUBP2"/>
    <property type="match status" value="1"/>
</dbReference>
<keyword evidence="7" id="KW-1185">Reference proteome</keyword>
<dbReference type="InterPro" id="IPR027417">
    <property type="entry name" value="P-loop_NTPase"/>
</dbReference>
<dbReference type="InterPro" id="IPR019591">
    <property type="entry name" value="Mrp/NBP35_ATP-bd"/>
</dbReference>
<reference evidence="6 7" key="1">
    <citation type="submission" date="2019-01" db="EMBL/GenBank/DDBJ databases">
        <title>Genomes sequencing and comparative genomics of infectious freshwater microsporidia, Cucumispora dikerogammari and Thelohania contejeani.</title>
        <authorList>
            <person name="Cormier A."/>
            <person name="Giraud I."/>
            <person name="Wattier R."/>
            <person name="Teixeira M."/>
            <person name="Grandjean F."/>
            <person name="Rigaud T."/>
            <person name="Cordaux R."/>
        </authorList>
    </citation>
    <scope>NUCLEOTIDE SEQUENCE [LARGE SCALE GENOMIC DNA]</scope>
    <source>
        <strain evidence="6">T1</strain>
        <tissue evidence="6">Spores</tissue>
    </source>
</reference>
<dbReference type="Pfam" id="PF10609">
    <property type="entry name" value="ParA"/>
    <property type="match status" value="1"/>
</dbReference>
<keyword evidence="3" id="KW-0067">ATP-binding</keyword>
<dbReference type="InterPro" id="IPR033756">
    <property type="entry name" value="YlxH/NBP35"/>
</dbReference>
<organism evidence="6 7">
    <name type="scientific">Astathelohania contejeani</name>
    <dbReference type="NCBI Taxonomy" id="164912"/>
    <lineage>
        <taxon>Eukaryota</taxon>
        <taxon>Fungi</taxon>
        <taxon>Fungi incertae sedis</taxon>
        <taxon>Microsporidia</taxon>
        <taxon>Astathelohaniidae</taxon>
        <taxon>Astathelohania</taxon>
    </lineage>
</organism>
<comment type="caution">
    <text evidence="6">The sequence shown here is derived from an EMBL/GenBank/DDBJ whole genome shotgun (WGS) entry which is preliminary data.</text>
</comment>
<evidence type="ECO:0000313" key="7">
    <source>
        <dbReference type="Proteomes" id="UP001516464"/>
    </source>
</evidence>
<accession>A0ABQ7I093</accession>
<dbReference type="Proteomes" id="UP001516464">
    <property type="component" value="Unassembled WGS sequence"/>
</dbReference>
<keyword evidence="5" id="KW-0411">Iron-sulfur</keyword>
<evidence type="ECO:0000256" key="3">
    <source>
        <dbReference type="ARBA" id="ARBA00022840"/>
    </source>
</evidence>
<evidence type="ECO:0000256" key="2">
    <source>
        <dbReference type="ARBA" id="ARBA00022741"/>
    </source>
</evidence>
<proteinExistence type="predicted"/>
<dbReference type="SUPFAM" id="SSF52540">
    <property type="entry name" value="P-loop containing nucleoside triphosphate hydrolases"/>
    <property type="match status" value="1"/>
</dbReference>
<protein>
    <submittedName>
        <fullName evidence="6">Cytosolic Fe-S cluster assembly factor NUBP2</fullName>
    </submittedName>
</protein>
<evidence type="ECO:0000256" key="5">
    <source>
        <dbReference type="ARBA" id="ARBA00023014"/>
    </source>
</evidence>
<name>A0ABQ7I093_9MICR</name>
<sequence>MAKIYTVMSGKGGVGKSSISIMVATILSQAHRVLLLDFDVAAPSVSCGFKITGKVIQGETGLIPIRVTPYLYVLSMALMTNPEDAIIWRAPKKIITASLFFDAIRHDNYDYVVIDTPPGITELHEFIADKKEEIEALIVTTPQNIALSDTLSSIEFCKSRNIKIKWLVENMSGFTCENCGVRQNIFASKGGEILAKEMGVIYIGAIPIEPMLGKYIDDGIFLDHFKSLKAYEILKDNVF</sequence>
<gene>
    <name evidence="6" type="primary">NUBP2</name>
    <name evidence="6" type="ORF">TCON_0958</name>
</gene>